<reference evidence="4 5" key="1">
    <citation type="journal article" date="2016" name="Nat. Commun.">
        <title>Ectomycorrhizal ecology is imprinted in the genome of the dominant symbiotic fungus Cenococcum geophilum.</title>
        <authorList>
            <consortium name="DOE Joint Genome Institute"/>
            <person name="Peter M."/>
            <person name="Kohler A."/>
            <person name="Ohm R.A."/>
            <person name="Kuo A."/>
            <person name="Krutzmann J."/>
            <person name="Morin E."/>
            <person name="Arend M."/>
            <person name="Barry K.W."/>
            <person name="Binder M."/>
            <person name="Choi C."/>
            <person name="Clum A."/>
            <person name="Copeland A."/>
            <person name="Grisel N."/>
            <person name="Haridas S."/>
            <person name="Kipfer T."/>
            <person name="LaButti K."/>
            <person name="Lindquist E."/>
            <person name="Lipzen A."/>
            <person name="Maire R."/>
            <person name="Meier B."/>
            <person name="Mihaltcheva S."/>
            <person name="Molinier V."/>
            <person name="Murat C."/>
            <person name="Poggeler S."/>
            <person name="Quandt C.A."/>
            <person name="Sperisen C."/>
            <person name="Tritt A."/>
            <person name="Tisserant E."/>
            <person name="Crous P.W."/>
            <person name="Henrissat B."/>
            <person name="Nehls U."/>
            <person name="Egli S."/>
            <person name="Spatafora J.W."/>
            <person name="Grigoriev I.V."/>
            <person name="Martin F.M."/>
        </authorList>
    </citation>
    <scope>NUCLEOTIDE SEQUENCE [LARGE SCALE GENOMIC DNA]</scope>
    <source>
        <strain evidence="4 5">CBS 207.34</strain>
    </source>
</reference>
<dbReference type="InterPro" id="IPR000073">
    <property type="entry name" value="AB_hydrolase_1"/>
</dbReference>
<sequence length="472" mass="51983">MISKIVWRAFTLLYGTLVLTLFTTFALLDGSLFQRPTEKEKKELAIAQQKFWDLSKSPLGLKHKFFTLKDGCKLHYVEKLGTNSSKNLTIFIHGFPDSWILWQRLLTSSRLSQNSALVAVDLPGYGGSDGLPNYSANAVLETMTAFILGMREEYITSRGDGAGKVFVVSHDWGSIIGYRLASEASQLADRFIISCAVYPQQTYATIKAHFASSSKMLHTWTQRPFSVRLLKSALKTISPVLKQASKSGYVFAFNLPSPLANFCGRMGNMWLLRLMHRIATGATEPSGKPLLLGFTEAAEAMTASLGPGPAQFGASDAKEGYPDSVKRRAPTGGWLEKIRIYREGLVLGQWEKSIETIVRLSEIDRGSPHRRSSSGAGLFENGPAGSLKARATVVYGKKDPAFESKLTLEDISDYLTKGSQVVVLNEAGHWVPIEKDSAEVLEEVVGWALEGEEGSLKTRLERFGTVKVTIDK</sequence>
<dbReference type="AlphaFoldDB" id="A0A8E2F8T6"/>
<protein>
    <submittedName>
        <fullName evidence="4">Abhydrolase domain-containing protein 9</fullName>
    </submittedName>
</protein>
<evidence type="ECO:0000259" key="3">
    <source>
        <dbReference type="Pfam" id="PF12697"/>
    </source>
</evidence>
<keyword evidence="5" id="KW-1185">Reference proteome</keyword>
<evidence type="ECO:0000313" key="4">
    <source>
        <dbReference type="EMBL" id="OCL12390.1"/>
    </source>
</evidence>
<accession>A0A8E2F8T6</accession>
<dbReference type="Gene3D" id="3.40.50.1820">
    <property type="entry name" value="alpha/beta hydrolase"/>
    <property type="match status" value="1"/>
</dbReference>
<name>A0A8E2F8T6_9PEZI</name>
<comment type="similarity">
    <text evidence="2">Belongs to the AB hydrolase superfamily. Epoxide hydrolase family.</text>
</comment>
<keyword evidence="1 4" id="KW-0378">Hydrolase</keyword>
<dbReference type="OrthoDB" id="6431331at2759"/>
<dbReference type="Pfam" id="PF12697">
    <property type="entry name" value="Abhydrolase_6"/>
    <property type="match status" value="1"/>
</dbReference>
<organism evidence="4 5">
    <name type="scientific">Glonium stellatum</name>
    <dbReference type="NCBI Taxonomy" id="574774"/>
    <lineage>
        <taxon>Eukaryota</taxon>
        <taxon>Fungi</taxon>
        <taxon>Dikarya</taxon>
        <taxon>Ascomycota</taxon>
        <taxon>Pezizomycotina</taxon>
        <taxon>Dothideomycetes</taxon>
        <taxon>Pleosporomycetidae</taxon>
        <taxon>Gloniales</taxon>
        <taxon>Gloniaceae</taxon>
        <taxon>Glonium</taxon>
    </lineage>
</organism>
<evidence type="ECO:0000313" key="5">
    <source>
        <dbReference type="Proteomes" id="UP000250140"/>
    </source>
</evidence>
<dbReference type="SUPFAM" id="SSF53474">
    <property type="entry name" value="alpha/beta-Hydrolases"/>
    <property type="match status" value="1"/>
</dbReference>
<dbReference type="EMBL" id="KV748882">
    <property type="protein sequence ID" value="OCL12390.1"/>
    <property type="molecule type" value="Genomic_DNA"/>
</dbReference>
<dbReference type="InterPro" id="IPR000639">
    <property type="entry name" value="Epox_hydrolase-like"/>
</dbReference>
<dbReference type="PRINTS" id="PR00412">
    <property type="entry name" value="EPOXHYDRLASE"/>
</dbReference>
<feature type="domain" description="AB hydrolase-1" evidence="3">
    <location>
        <begin position="90"/>
        <end position="442"/>
    </location>
</feature>
<evidence type="ECO:0000256" key="2">
    <source>
        <dbReference type="ARBA" id="ARBA00038334"/>
    </source>
</evidence>
<dbReference type="PANTHER" id="PTHR43329">
    <property type="entry name" value="EPOXIDE HYDROLASE"/>
    <property type="match status" value="1"/>
</dbReference>
<evidence type="ECO:0000256" key="1">
    <source>
        <dbReference type="ARBA" id="ARBA00022801"/>
    </source>
</evidence>
<gene>
    <name evidence="4" type="ORF">AOQ84DRAFT_386155</name>
</gene>
<dbReference type="Proteomes" id="UP000250140">
    <property type="component" value="Unassembled WGS sequence"/>
</dbReference>
<dbReference type="InterPro" id="IPR029058">
    <property type="entry name" value="AB_hydrolase_fold"/>
</dbReference>
<proteinExistence type="inferred from homology"/>
<dbReference type="GO" id="GO:0016787">
    <property type="term" value="F:hydrolase activity"/>
    <property type="evidence" value="ECO:0007669"/>
    <property type="project" value="UniProtKB-KW"/>
</dbReference>